<dbReference type="KEGG" id="buy:D8S85_12435"/>
<dbReference type="Pfam" id="PF07980">
    <property type="entry name" value="SusD_RagB"/>
    <property type="match status" value="1"/>
</dbReference>
<dbReference type="SUPFAM" id="SSF48452">
    <property type="entry name" value="TPR-like"/>
    <property type="match status" value="1"/>
</dbReference>
<sequence>MKSIVLTFVGSFMLWMLVGCDGFLDEYSITEVRPTELTDVEQLLLGDAYLDAGQKEVQYNIMDIFTDDIKCNGLKSEGYRTYLENMKWRFLWDADMFNNAGGGYDAAFWELPYNKILGCNIVLDCLDDMTGEASLRENLRGEALTLRSMYYLMLVNMYGMPYNEGDPNLNPGVPLKLTMEVRDERFPRNSVAEVYGQIERDLLRGNRLLTEYDYNRNFLRIGHLAAKALLSRMYLYMEDWDRAIAYADSVLQVKPNLLDLNTVQWSTPKSPESLSVYSIETPDEVIWMREGYRELPDMQASDPCYMVSDELLDLYGPCTQVMVKDKKIRDIRGCLYFAWNFKMAFPSITYYRSYLSIGGSNNGVYQGIRTAEMYLNRAEGYIRKYMAGGDASCCQKALNDLNELRRHRFNNVEYTYEEVNITDPDDLFKFYQEERRRELAGDWMHRWCDLRRYGMPEINHTFFETASGNKTEVTLQKNRYVLPIAEEVIRLNPRLEQNK</sequence>
<dbReference type="PROSITE" id="PS51257">
    <property type="entry name" value="PROKAR_LIPOPROTEIN"/>
    <property type="match status" value="1"/>
</dbReference>
<evidence type="ECO:0000256" key="5">
    <source>
        <dbReference type="ARBA" id="ARBA00023237"/>
    </source>
</evidence>
<dbReference type="Gene3D" id="1.25.40.390">
    <property type="match status" value="1"/>
</dbReference>
<evidence type="ECO:0000313" key="8">
    <source>
        <dbReference type="EMBL" id="AZS30272.1"/>
    </source>
</evidence>
<proteinExistence type="inferred from homology"/>
<evidence type="ECO:0000256" key="4">
    <source>
        <dbReference type="ARBA" id="ARBA00023136"/>
    </source>
</evidence>
<keyword evidence="3" id="KW-0732">Signal</keyword>
<name>A0A3Q9IRD4_9BACT</name>
<evidence type="ECO:0000256" key="3">
    <source>
        <dbReference type="ARBA" id="ARBA00022729"/>
    </source>
</evidence>
<gene>
    <name evidence="8" type="ORF">D8S85_12435</name>
</gene>
<evidence type="ECO:0000256" key="2">
    <source>
        <dbReference type="ARBA" id="ARBA00006275"/>
    </source>
</evidence>
<dbReference type="RefSeq" id="WP_106480930.1">
    <property type="nucleotide sequence ID" value="NZ_CP032819.1"/>
</dbReference>
<evidence type="ECO:0000259" key="6">
    <source>
        <dbReference type="Pfam" id="PF07980"/>
    </source>
</evidence>
<comment type="similarity">
    <text evidence="2">Belongs to the SusD family.</text>
</comment>
<dbReference type="GO" id="GO:0009279">
    <property type="term" value="C:cell outer membrane"/>
    <property type="evidence" value="ECO:0007669"/>
    <property type="project" value="UniProtKB-SubCell"/>
</dbReference>
<keyword evidence="5" id="KW-0998">Cell outer membrane</keyword>
<keyword evidence="4" id="KW-0472">Membrane</keyword>
<reference evidence="8 9" key="1">
    <citation type="submission" date="2018-10" db="EMBL/GenBank/DDBJ databases">
        <title>Butyricimonas faecalis sp. nov., isolated from human faeces and emended description of the genus Butyricimonas.</title>
        <authorList>
            <person name="Le Roy T."/>
            <person name="Van der Smissen P."/>
            <person name="Paquot A."/>
            <person name="Delzenne N."/>
            <person name="Muccioli G."/>
            <person name="Collet J.-F."/>
            <person name="Cani P.D."/>
        </authorList>
    </citation>
    <scope>NUCLEOTIDE SEQUENCE [LARGE SCALE GENOMIC DNA]</scope>
    <source>
        <strain evidence="8 9">H184</strain>
    </source>
</reference>
<dbReference type="InterPro" id="IPR012944">
    <property type="entry name" value="SusD_RagB_dom"/>
</dbReference>
<organism evidence="8 9">
    <name type="scientific">Butyricimonas faecalis</name>
    <dbReference type="NCBI Taxonomy" id="2093856"/>
    <lineage>
        <taxon>Bacteria</taxon>
        <taxon>Pseudomonadati</taxon>
        <taxon>Bacteroidota</taxon>
        <taxon>Bacteroidia</taxon>
        <taxon>Bacteroidales</taxon>
        <taxon>Odoribacteraceae</taxon>
        <taxon>Butyricimonas</taxon>
    </lineage>
</organism>
<evidence type="ECO:0000313" key="9">
    <source>
        <dbReference type="Proteomes" id="UP000270673"/>
    </source>
</evidence>
<accession>A0A3Q9IRD4</accession>
<dbReference type="AlphaFoldDB" id="A0A3Q9IRD4"/>
<evidence type="ECO:0000256" key="1">
    <source>
        <dbReference type="ARBA" id="ARBA00004442"/>
    </source>
</evidence>
<feature type="domain" description="RagB/SusD" evidence="6">
    <location>
        <begin position="367"/>
        <end position="498"/>
    </location>
</feature>
<keyword evidence="9" id="KW-1185">Reference proteome</keyword>
<dbReference type="Proteomes" id="UP000270673">
    <property type="component" value="Chromosome"/>
</dbReference>
<dbReference type="Pfam" id="PF14322">
    <property type="entry name" value="SusD-like_3"/>
    <property type="match status" value="1"/>
</dbReference>
<dbReference type="OrthoDB" id="630434at2"/>
<evidence type="ECO:0000259" key="7">
    <source>
        <dbReference type="Pfam" id="PF14322"/>
    </source>
</evidence>
<protein>
    <submittedName>
        <fullName evidence="8">RagB/SusD family nutrient uptake outer membrane protein</fullName>
    </submittedName>
</protein>
<comment type="subcellular location">
    <subcellularLocation>
        <location evidence="1">Cell outer membrane</location>
    </subcellularLocation>
</comment>
<feature type="domain" description="SusD-like N-terminal" evidence="7">
    <location>
        <begin position="23"/>
        <end position="235"/>
    </location>
</feature>
<dbReference type="InterPro" id="IPR033985">
    <property type="entry name" value="SusD-like_N"/>
</dbReference>
<dbReference type="EMBL" id="CP032819">
    <property type="protein sequence ID" value="AZS30272.1"/>
    <property type="molecule type" value="Genomic_DNA"/>
</dbReference>
<dbReference type="InterPro" id="IPR011990">
    <property type="entry name" value="TPR-like_helical_dom_sf"/>
</dbReference>